<dbReference type="InterPro" id="IPR004907">
    <property type="entry name" value="ATPase_V1-cplx_csu"/>
</dbReference>
<evidence type="ECO:0000313" key="8">
    <source>
        <dbReference type="Proteomes" id="UP000594260"/>
    </source>
</evidence>
<dbReference type="RefSeq" id="XP_022645214.1">
    <property type="nucleotide sequence ID" value="XM_022789479.1"/>
</dbReference>
<accession>A0A7M7J2E4</accession>
<comment type="similarity">
    <text evidence="1 6">Belongs to the V-ATPase C subunit family.</text>
</comment>
<evidence type="ECO:0000256" key="5">
    <source>
        <dbReference type="ARBA" id="ARBA00071118"/>
    </source>
</evidence>
<evidence type="ECO:0000256" key="3">
    <source>
        <dbReference type="ARBA" id="ARBA00022781"/>
    </source>
</evidence>
<keyword evidence="3 6" id="KW-0375">Hydrogen ion transport</keyword>
<protein>
    <recommendedName>
        <fullName evidence="5 6">V-type proton ATPase subunit C</fullName>
    </recommendedName>
</protein>
<dbReference type="OMA" id="VMIWIHV"/>
<dbReference type="CDD" id="cd14785">
    <property type="entry name" value="V-ATPase_C"/>
    <property type="match status" value="1"/>
</dbReference>
<dbReference type="PANTHER" id="PTHR10137:SF0">
    <property type="entry name" value="V-TYPE PROTON ATPASE SUBUNIT C"/>
    <property type="match status" value="1"/>
</dbReference>
<comment type="subunit">
    <text evidence="6">V-ATPase is a heteromultimeric enzyme made up of two complexes: the ATP-hydrolytic V1 complex and the proton translocation V0 complex. The V1 complex consists of three catalytic AB heterodimers that form a heterohexamer, three peripheral stalks each consisting of EG heterodimers, one central rotor including subunits D and F, and the regulatory subunits C and H. The proton translocation complex V0 consists of the proton transport subunit a, a ring of proteolipid subunits c9c'', rotary subunit d, subunits e and f, and two accessory subunits.</text>
</comment>
<dbReference type="GeneID" id="111243638"/>
<keyword evidence="8" id="KW-1185">Reference proteome</keyword>
<reference evidence="7" key="1">
    <citation type="submission" date="2021-01" db="UniProtKB">
        <authorList>
            <consortium name="EnsemblMetazoa"/>
        </authorList>
    </citation>
    <scope>IDENTIFICATION</scope>
</reference>
<organism evidence="7 8">
    <name type="scientific">Varroa destructor</name>
    <name type="common">Honeybee mite</name>
    <dbReference type="NCBI Taxonomy" id="109461"/>
    <lineage>
        <taxon>Eukaryota</taxon>
        <taxon>Metazoa</taxon>
        <taxon>Ecdysozoa</taxon>
        <taxon>Arthropoda</taxon>
        <taxon>Chelicerata</taxon>
        <taxon>Arachnida</taxon>
        <taxon>Acari</taxon>
        <taxon>Parasitiformes</taxon>
        <taxon>Mesostigmata</taxon>
        <taxon>Gamasina</taxon>
        <taxon>Dermanyssoidea</taxon>
        <taxon>Varroidae</taxon>
        <taxon>Varroa</taxon>
    </lineage>
</organism>
<evidence type="ECO:0000256" key="6">
    <source>
        <dbReference type="RuleBase" id="RU364010"/>
    </source>
</evidence>
<dbReference type="GO" id="GO:0000221">
    <property type="term" value="C:vacuolar proton-transporting V-type ATPase, V1 domain"/>
    <property type="evidence" value="ECO:0007669"/>
    <property type="project" value="TreeGrafter"/>
</dbReference>
<evidence type="ECO:0000256" key="1">
    <source>
        <dbReference type="ARBA" id="ARBA00006138"/>
    </source>
</evidence>
<dbReference type="FunCoup" id="A0A7M7J2E4">
    <property type="interactions" value="1618"/>
</dbReference>
<proteinExistence type="inferred from homology"/>
<evidence type="ECO:0000313" key="7">
    <source>
        <dbReference type="EnsemblMetazoa" id="XP_022645214"/>
    </source>
</evidence>
<sequence>MSSVHPVTCSGCVAVSEQWSNLLHDKKITLIGSISAEKAIPATTMTEFWLISAPGEQTCQHTWEKLNEAIGREQLATNYKFNLPDLKVGTLDQLVSLSDELQRVDQFTEQVTRKIANYLADVFEDQRDKFSENLKANGTDLVLYVKRFSWDVAKYPKHQPLPALTQMINKQLGMIDSELKTRSSGYDTLKSNIQSYERKQTGSLLVRNLGDLVRKEHFVLGSEYLVTLLVVVPKALFKAWMENYATLTTMVVPRTTQLVHEDQDHGLFTVTLFRKVVDEFKTQARANKFIVRDFEYNEQSIQSGKDERGRMETEKKRQLALLIRWLKNNFSEAFIAWIHTKALRLFVESVLRYGLPVNFQGMLLHPQKRCMRRLRDVLNQLYSHLDNSAAVGPVEEIPGFNMGPSEYYPYVYFKIVIDFADVKAH</sequence>
<keyword evidence="2 6" id="KW-0813">Transport</keyword>
<dbReference type="EnsemblMetazoa" id="XM_022789479">
    <property type="protein sequence ID" value="XP_022645214"/>
    <property type="gene ID" value="LOC111243638"/>
</dbReference>
<dbReference type="GO" id="GO:0005765">
    <property type="term" value="C:lysosomal membrane"/>
    <property type="evidence" value="ECO:0007669"/>
    <property type="project" value="TreeGrafter"/>
</dbReference>
<dbReference type="Pfam" id="PF03223">
    <property type="entry name" value="V-ATPase_C"/>
    <property type="match status" value="1"/>
</dbReference>
<dbReference type="GO" id="GO:0046961">
    <property type="term" value="F:proton-transporting ATPase activity, rotational mechanism"/>
    <property type="evidence" value="ECO:0007669"/>
    <property type="project" value="InterPro"/>
</dbReference>
<dbReference type="Gene3D" id="3.30.70.100">
    <property type="match status" value="1"/>
</dbReference>
<dbReference type="SUPFAM" id="SSF118203">
    <property type="entry name" value="Vacuolar ATP synthase subunit C"/>
    <property type="match status" value="1"/>
</dbReference>
<dbReference type="PANTHER" id="PTHR10137">
    <property type="entry name" value="V-TYPE PROTON ATPASE SUBUNIT C"/>
    <property type="match status" value="1"/>
</dbReference>
<dbReference type="Proteomes" id="UP000594260">
    <property type="component" value="Unplaced"/>
</dbReference>
<dbReference type="Gene3D" id="3.30.70.1180">
    <property type="entry name" value="Vacuolar atp synthase subunit c, domain 1"/>
    <property type="match status" value="1"/>
</dbReference>
<dbReference type="KEGG" id="vde:111243638"/>
<comment type="function">
    <text evidence="6">Subunit of the V1 complex of vacuolar(H+)-ATPase (V-ATPase), a multisubunit enzyme composed of a peripheral complex (V1) that hydrolyzes ATP and a membrane integral complex (V0) that translocates protons. V-ATPase is responsible for acidifying and maintaining the pH of intracellular compartments and in some cell types, is targeted to the plasma membrane, where it is responsible for acidifying the extracellular environment. Subunit C is necessary for the assembly of the catalytic sector of the enzyme and is likely to have a specific function in its catalytic activity.</text>
</comment>
<dbReference type="OrthoDB" id="6605928at2759"/>
<dbReference type="InterPro" id="IPR036132">
    <property type="entry name" value="Vac_ATP_synth_c_sf"/>
</dbReference>
<dbReference type="CTD" id="36826"/>
<dbReference type="FunFam" id="3.30.70.100:FF:000002">
    <property type="entry name" value="V-type proton ATPase subunit C"/>
    <property type="match status" value="1"/>
</dbReference>
<evidence type="ECO:0000256" key="2">
    <source>
        <dbReference type="ARBA" id="ARBA00022448"/>
    </source>
</evidence>
<name>A0A7M7J2E4_VARDE</name>
<dbReference type="Gene3D" id="1.20.1460.10">
    <property type="entry name" value="subunit c (vma5p) of the yeast v-atpase, domain 2"/>
    <property type="match status" value="1"/>
</dbReference>
<keyword evidence="4 6" id="KW-0406">Ion transport</keyword>
<dbReference type="AlphaFoldDB" id="A0A7M7J2E4"/>
<evidence type="ECO:0000256" key="4">
    <source>
        <dbReference type="ARBA" id="ARBA00023065"/>
    </source>
</evidence>
<dbReference type="InParanoid" id="A0A7M7J2E4"/>